<reference evidence="1" key="2">
    <citation type="submission" date="2013-04" db="UniProtKB">
        <authorList>
            <consortium name="EnsemblPlants"/>
        </authorList>
    </citation>
    <scope>IDENTIFICATION</scope>
</reference>
<name>J3LPV3_ORYBR</name>
<keyword evidence="2" id="KW-1185">Reference proteome</keyword>
<dbReference type="AlphaFoldDB" id="J3LPV3"/>
<dbReference type="EnsemblPlants" id="OB03G30790.1">
    <property type="protein sequence ID" value="OB03G30790.1"/>
    <property type="gene ID" value="OB03G30790"/>
</dbReference>
<proteinExistence type="predicted"/>
<accession>J3LPV3</accession>
<dbReference type="OMA" id="RTLFARC"/>
<dbReference type="Proteomes" id="UP000006038">
    <property type="component" value="Chromosome 3"/>
</dbReference>
<sequence>MGAIATAQEAAAALATVGDQLELARSIVREARATLDEAAELIHEDIHDTEIVVARAFTFIPKPTLNGRDLAASAKLVASVFSQAPVLPGATPPPMALAASVSAMPPPVTGPLSNNHDRARTLFARCIPYLGNGEDDMWLKFSDRRVDALEYGVEAETRLDGAIVHAQHTVLIHRFYQSESPSEEDRMREAWKLREILPSAIEEVDAALESITNMRNAVAAEEEIVRQAIDDAAP</sequence>
<evidence type="ECO:0000313" key="2">
    <source>
        <dbReference type="Proteomes" id="UP000006038"/>
    </source>
</evidence>
<protein>
    <submittedName>
        <fullName evidence="1">Uncharacterized protein</fullName>
    </submittedName>
</protein>
<dbReference type="Gramene" id="OB03G30790.1">
    <property type="protein sequence ID" value="OB03G30790.1"/>
    <property type="gene ID" value="OB03G30790"/>
</dbReference>
<reference evidence="1" key="1">
    <citation type="journal article" date="2013" name="Nat. Commun.">
        <title>Whole-genome sequencing of Oryza brachyantha reveals mechanisms underlying Oryza genome evolution.</title>
        <authorList>
            <person name="Chen J."/>
            <person name="Huang Q."/>
            <person name="Gao D."/>
            <person name="Wang J."/>
            <person name="Lang Y."/>
            <person name="Liu T."/>
            <person name="Li B."/>
            <person name="Bai Z."/>
            <person name="Luis Goicoechea J."/>
            <person name="Liang C."/>
            <person name="Chen C."/>
            <person name="Zhang W."/>
            <person name="Sun S."/>
            <person name="Liao Y."/>
            <person name="Zhang X."/>
            <person name="Yang L."/>
            <person name="Song C."/>
            <person name="Wang M."/>
            <person name="Shi J."/>
            <person name="Liu G."/>
            <person name="Liu J."/>
            <person name="Zhou H."/>
            <person name="Zhou W."/>
            <person name="Yu Q."/>
            <person name="An N."/>
            <person name="Chen Y."/>
            <person name="Cai Q."/>
            <person name="Wang B."/>
            <person name="Liu B."/>
            <person name="Min J."/>
            <person name="Huang Y."/>
            <person name="Wu H."/>
            <person name="Li Z."/>
            <person name="Zhang Y."/>
            <person name="Yin Y."/>
            <person name="Song W."/>
            <person name="Jiang J."/>
            <person name="Jackson S.A."/>
            <person name="Wing R.A."/>
            <person name="Wang J."/>
            <person name="Chen M."/>
        </authorList>
    </citation>
    <scope>NUCLEOTIDE SEQUENCE [LARGE SCALE GENOMIC DNA]</scope>
    <source>
        <strain evidence="1">cv. IRGC 101232</strain>
    </source>
</reference>
<evidence type="ECO:0000313" key="1">
    <source>
        <dbReference type="EnsemblPlants" id="OB03G30790.1"/>
    </source>
</evidence>
<organism evidence="1">
    <name type="scientific">Oryza brachyantha</name>
    <name type="common">malo sina</name>
    <dbReference type="NCBI Taxonomy" id="4533"/>
    <lineage>
        <taxon>Eukaryota</taxon>
        <taxon>Viridiplantae</taxon>
        <taxon>Streptophyta</taxon>
        <taxon>Embryophyta</taxon>
        <taxon>Tracheophyta</taxon>
        <taxon>Spermatophyta</taxon>
        <taxon>Magnoliopsida</taxon>
        <taxon>Liliopsida</taxon>
        <taxon>Poales</taxon>
        <taxon>Poaceae</taxon>
        <taxon>BOP clade</taxon>
        <taxon>Oryzoideae</taxon>
        <taxon>Oryzeae</taxon>
        <taxon>Oryzinae</taxon>
        <taxon>Oryza</taxon>
    </lineage>
</organism>
<dbReference type="HOGENOM" id="CLU_091155_0_0_1"/>